<feature type="compositionally biased region" description="Acidic residues" evidence="1">
    <location>
        <begin position="50"/>
        <end position="63"/>
    </location>
</feature>
<evidence type="ECO:0000313" key="2">
    <source>
        <dbReference type="EMBL" id="RMC09313.1"/>
    </source>
</evidence>
<comment type="caution">
    <text evidence="2">The sequence shown here is derived from an EMBL/GenBank/DDBJ whole genome shotgun (WGS) entry which is preliminary data.</text>
</comment>
<protein>
    <submittedName>
        <fullName evidence="2">Uncharacterized protein</fullName>
    </submittedName>
</protein>
<keyword evidence="3" id="KW-1185">Reference proteome</keyword>
<name>A0A3M0K7Y4_HIRRU</name>
<accession>A0A3M0K7Y4</accession>
<proteinExistence type="predicted"/>
<evidence type="ECO:0000313" key="3">
    <source>
        <dbReference type="Proteomes" id="UP000269221"/>
    </source>
</evidence>
<dbReference type="AlphaFoldDB" id="A0A3M0K7Y4"/>
<gene>
    <name evidence="2" type="ORF">DUI87_14321</name>
</gene>
<organism evidence="2 3">
    <name type="scientific">Hirundo rustica rustica</name>
    <dbReference type="NCBI Taxonomy" id="333673"/>
    <lineage>
        <taxon>Eukaryota</taxon>
        <taxon>Metazoa</taxon>
        <taxon>Chordata</taxon>
        <taxon>Craniata</taxon>
        <taxon>Vertebrata</taxon>
        <taxon>Euteleostomi</taxon>
        <taxon>Archelosauria</taxon>
        <taxon>Archosauria</taxon>
        <taxon>Dinosauria</taxon>
        <taxon>Saurischia</taxon>
        <taxon>Theropoda</taxon>
        <taxon>Coelurosauria</taxon>
        <taxon>Aves</taxon>
        <taxon>Neognathae</taxon>
        <taxon>Neoaves</taxon>
        <taxon>Telluraves</taxon>
        <taxon>Australaves</taxon>
        <taxon>Passeriformes</taxon>
        <taxon>Sylvioidea</taxon>
        <taxon>Hirundinidae</taxon>
        <taxon>Hirundo</taxon>
    </lineage>
</organism>
<dbReference type="EMBL" id="QRBI01000116">
    <property type="protein sequence ID" value="RMC09313.1"/>
    <property type="molecule type" value="Genomic_DNA"/>
</dbReference>
<sequence>MERAIPERCQAQREPKSLRKEIRAWQQTDQCKPLSLLQPSLGRHHREEEKVMEEEEEEEEEEGLERPVLPPCRETKCRNAGAEG</sequence>
<feature type="region of interest" description="Disordered" evidence="1">
    <location>
        <begin position="41"/>
        <end position="84"/>
    </location>
</feature>
<evidence type="ECO:0000256" key="1">
    <source>
        <dbReference type="SAM" id="MobiDB-lite"/>
    </source>
</evidence>
<dbReference type="Proteomes" id="UP000269221">
    <property type="component" value="Unassembled WGS sequence"/>
</dbReference>
<reference evidence="2 3" key="1">
    <citation type="submission" date="2018-07" db="EMBL/GenBank/DDBJ databases">
        <title>A high quality draft genome assembly of the barn swallow (H. rustica rustica).</title>
        <authorList>
            <person name="Formenti G."/>
            <person name="Chiara M."/>
            <person name="Poveda L."/>
            <person name="Francoijs K.-J."/>
            <person name="Bonisoli-Alquati A."/>
            <person name="Canova L."/>
            <person name="Gianfranceschi L."/>
            <person name="Horner D.S."/>
            <person name="Saino N."/>
        </authorList>
    </citation>
    <scope>NUCLEOTIDE SEQUENCE [LARGE SCALE GENOMIC DNA]</scope>
    <source>
        <strain evidence="2">Chelidonia</strain>
        <tissue evidence="2">Blood</tissue>
    </source>
</reference>